<name>A0A1X6MWY6_9APHY</name>
<dbReference type="STRING" id="670580.A0A1X6MWY6"/>
<evidence type="ECO:0000313" key="1">
    <source>
        <dbReference type="EMBL" id="OSX60871.1"/>
    </source>
</evidence>
<dbReference type="OrthoDB" id="2152029at2759"/>
<dbReference type="InterPro" id="IPR029058">
    <property type="entry name" value="AB_hydrolase_fold"/>
</dbReference>
<evidence type="ECO:0008006" key="3">
    <source>
        <dbReference type="Google" id="ProtNLM"/>
    </source>
</evidence>
<accession>A0A1X6MWY6</accession>
<organism evidence="1 2">
    <name type="scientific">Postia placenta MAD-698-R-SB12</name>
    <dbReference type="NCBI Taxonomy" id="670580"/>
    <lineage>
        <taxon>Eukaryota</taxon>
        <taxon>Fungi</taxon>
        <taxon>Dikarya</taxon>
        <taxon>Basidiomycota</taxon>
        <taxon>Agaricomycotina</taxon>
        <taxon>Agaricomycetes</taxon>
        <taxon>Polyporales</taxon>
        <taxon>Adustoporiaceae</taxon>
        <taxon>Rhodonia</taxon>
    </lineage>
</organism>
<sequence length="301" mass="33154">MRSPYVSPASMRVLRAYYGDAFAHSVQDPDNQTDGTAARKRLREMASVPGTPAIGPETPLEPSMNGEVNGLKPSPTSLARPQISSPRGLSLFSEFPRACIVLGDAERLEREVMKLVSGMERDGVDVRTIWVEDGVHDVLMMGWWDERVRAKMTRQPCTFSHARGGGTVLFLIPEVKLRYAADPMMRALWTCLAGSPLGRSRAYCSLDAIDHNVLHGGGQKTYATIGQVVSQRYSRRHAAQRSAIFQAAVDFLTVFASDGRRRPRSAVSRAWRVASTSRTPWTALWSPNGNTGLARLVEAIV</sequence>
<evidence type="ECO:0000313" key="2">
    <source>
        <dbReference type="Proteomes" id="UP000194127"/>
    </source>
</evidence>
<dbReference type="RefSeq" id="XP_024337665.1">
    <property type="nucleotide sequence ID" value="XM_024485888.1"/>
</dbReference>
<reference evidence="1 2" key="1">
    <citation type="submission" date="2017-04" db="EMBL/GenBank/DDBJ databases">
        <title>Genome Sequence of the Model Brown-Rot Fungus Postia placenta SB12.</title>
        <authorList>
            <consortium name="DOE Joint Genome Institute"/>
            <person name="Gaskell J."/>
            <person name="Kersten P."/>
            <person name="Larrondo L.F."/>
            <person name="Canessa P."/>
            <person name="Martinez D."/>
            <person name="Hibbett D."/>
            <person name="Schmoll M."/>
            <person name="Kubicek C.P."/>
            <person name="Martinez A.T."/>
            <person name="Yadav J."/>
            <person name="Master E."/>
            <person name="Magnuson J.K."/>
            <person name="James T."/>
            <person name="Yaver D."/>
            <person name="Berka R."/>
            <person name="Labutti K."/>
            <person name="Lipzen A."/>
            <person name="Aerts A."/>
            <person name="Barry K."/>
            <person name="Henrissat B."/>
            <person name="Blanchette R."/>
            <person name="Grigoriev I."/>
            <person name="Cullen D."/>
        </authorList>
    </citation>
    <scope>NUCLEOTIDE SEQUENCE [LARGE SCALE GENOMIC DNA]</scope>
    <source>
        <strain evidence="1 2">MAD-698-R-SB12</strain>
    </source>
</reference>
<dbReference type="Proteomes" id="UP000194127">
    <property type="component" value="Unassembled WGS sequence"/>
</dbReference>
<dbReference type="Gene3D" id="3.40.50.1820">
    <property type="entry name" value="alpha/beta hydrolase"/>
    <property type="match status" value="1"/>
</dbReference>
<gene>
    <name evidence="1" type="ORF">POSPLADRAFT_1146150</name>
</gene>
<protein>
    <recommendedName>
        <fullName evidence="3">Alpha/beta hydrolase fold-3 domain-containing protein</fullName>
    </recommendedName>
</protein>
<dbReference type="EMBL" id="KZ110599">
    <property type="protein sequence ID" value="OSX60871.1"/>
    <property type="molecule type" value="Genomic_DNA"/>
</dbReference>
<dbReference type="GeneID" id="36330837"/>
<dbReference type="AlphaFoldDB" id="A0A1X6MWY6"/>
<proteinExistence type="predicted"/>
<keyword evidence="2" id="KW-1185">Reference proteome</keyword>